<dbReference type="PROSITE" id="PS50097">
    <property type="entry name" value="BTB"/>
    <property type="match status" value="1"/>
</dbReference>
<organism evidence="3 5">
    <name type="scientific">Aureobasidium pullulans</name>
    <name type="common">Black yeast</name>
    <name type="synonym">Pullularia pullulans</name>
    <dbReference type="NCBI Taxonomy" id="5580"/>
    <lineage>
        <taxon>Eukaryota</taxon>
        <taxon>Fungi</taxon>
        <taxon>Dikarya</taxon>
        <taxon>Ascomycota</taxon>
        <taxon>Pezizomycotina</taxon>
        <taxon>Dothideomycetes</taxon>
        <taxon>Dothideomycetidae</taxon>
        <taxon>Dothideales</taxon>
        <taxon>Saccotheciaceae</taxon>
        <taxon>Aureobasidium</taxon>
    </lineage>
</organism>
<dbReference type="EMBL" id="QZAM01000420">
    <property type="protein sequence ID" value="THW32613.1"/>
    <property type="molecule type" value="Genomic_DNA"/>
</dbReference>
<dbReference type="AlphaFoldDB" id="A0AB74JX12"/>
<evidence type="ECO:0000259" key="1">
    <source>
        <dbReference type="PROSITE" id="PS50097"/>
    </source>
</evidence>
<dbReference type="SUPFAM" id="SSF54695">
    <property type="entry name" value="POZ domain"/>
    <property type="match status" value="1"/>
</dbReference>
<dbReference type="Pfam" id="PF00651">
    <property type="entry name" value="BTB"/>
    <property type="match status" value="1"/>
</dbReference>
<dbReference type="InterPro" id="IPR000210">
    <property type="entry name" value="BTB/POZ_dom"/>
</dbReference>
<gene>
    <name evidence="3" type="ORF">D6D12_03678</name>
    <name evidence="2" type="ORF">D6D21_10324</name>
</gene>
<reference evidence="4 5" key="1">
    <citation type="submission" date="2018-10" db="EMBL/GenBank/DDBJ databases">
        <title>Fifty Aureobasidium pullulans genomes reveal a recombining polyextremotolerant generalist.</title>
        <authorList>
            <person name="Gostincar C."/>
            <person name="Turk M."/>
            <person name="Zajc J."/>
            <person name="Gunde-Cimerman N."/>
        </authorList>
    </citation>
    <scope>NUCLEOTIDE SEQUENCE [LARGE SCALE GENOMIC DNA]</scope>
    <source>
        <strain evidence="3 5">EXF-10081</strain>
        <strain evidence="2 4">EXF-10796</strain>
    </source>
</reference>
<evidence type="ECO:0000313" key="2">
    <source>
        <dbReference type="EMBL" id="THW32613.1"/>
    </source>
</evidence>
<dbReference type="Proteomes" id="UP000309076">
    <property type="component" value="Unassembled WGS sequence"/>
</dbReference>
<feature type="domain" description="BTB" evidence="1">
    <location>
        <begin position="14"/>
        <end position="72"/>
    </location>
</feature>
<accession>A0AB74JX12</accession>
<dbReference type="CDD" id="cd18186">
    <property type="entry name" value="BTB_POZ_ZBTB_KLHL-like"/>
    <property type="match status" value="1"/>
</dbReference>
<dbReference type="SMART" id="SM00225">
    <property type="entry name" value="BTB"/>
    <property type="match status" value="1"/>
</dbReference>
<proteinExistence type="predicted"/>
<dbReference type="Proteomes" id="UP000310374">
    <property type="component" value="Unassembled WGS sequence"/>
</dbReference>
<evidence type="ECO:0000313" key="5">
    <source>
        <dbReference type="Proteomes" id="UP000310374"/>
    </source>
</evidence>
<dbReference type="EMBL" id="QZAT01000033">
    <property type="protein sequence ID" value="THX30225.1"/>
    <property type="molecule type" value="Genomic_DNA"/>
</dbReference>
<evidence type="ECO:0000313" key="4">
    <source>
        <dbReference type="Proteomes" id="UP000309076"/>
    </source>
</evidence>
<protein>
    <recommendedName>
        <fullName evidence="1">BTB domain-containing protein</fullName>
    </recommendedName>
</protein>
<evidence type="ECO:0000313" key="3">
    <source>
        <dbReference type="EMBL" id="THX30225.1"/>
    </source>
</evidence>
<sequence>MMLNASSQIHPGPSDMTLRLDNGEVIHAHKRILSQQSLVFKAAFLGGFADVTEYGIEDHEPETVHTMIKHIYGPHNDAEFQAKPSQELLKIYLIADEYQIISLSKRVTDIVWKRLDEKSVDDACVDLFEPIVSLYDVRPYYVESRYDTCEDTGWFPRLLARRLGRSLGTEKAFQRSVRSCTVCLSNRHCDKCVQRWSASFSIDVLMAKVGTYRPVRIGTYKPAKTC</sequence>
<comment type="caution">
    <text evidence="3">The sequence shown here is derived from an EMBL/GenBank/DDBJ whole genome shotgun (WGS) entry which is preliminary data.</text>
</comment>
<dbReference type="InterPro" id="IPR011333">
    <property type="entry name" value="SKP1/BTB/POZ_sf"/>
</dbReference>
<dbReference type="Gene3D" id="3.30.710.10">
    <property type="entry name" value="Potassium Channel Kv1.1, Chain A"/>
    <property type="match status" value="1"/>
</dbReference>
<name>A0AB74JX12_AURPU</name>